<protein>
    <submittedName>
        <fullName evidence="1">Uncharacterized protein</fullName>
    </submittedName>
</protein>
<dbReference type="EMBL" id="UINC01145875">
    <property type="protein sequence ID" value="SVD36270.1"/>
    <property type="molecule type" value="Genomic_DNA"/>
</dbReference>
<proteinExistence type="predicted"/>
<sequence>MPMLLCMNFLHRFQVMMSRGFRNNVARLESIGELGSFLL</sequence>
<name>A0A382UPX9_9ZZZZ</name>
<gene>
    <name evidence="1" type="ORF">METZ01_LOCUS389124</name>
</gene>
<feature type="non-terminal residue" evidence="1">
    <location>
        <position position="39"/>
    </location>
</feature>
<evidence type="ECO:0000313" key="1">
    <source>
        <dbReference type="EMBL" id="SVD36270.1"/>
    </source>
</evidence>
<dbReference type="AlphaFoldDB" id="A0A382UPX9"/>
<organism evidence="1">
    <name type="scientific">marine metagenome</name>
    <dbReference type="NCBI Taxonomy" id="408172"/>
    <lineage>
        <taxon>unclassified sequences</taxon>
        <taxon>metagenomes</taxon>
        <taxon>ecological metagenomes</taxon>
    </lineage>
</organism>
<accession>A0A382UPX9</accession>
<reference evidence="1" key="1">
    <citation type="submission" date="2018-05" db="EMBL/GenBank/DDBJ databases">
        <authorList>
            <person name="Lanie J.A."/>
            <person name="Ng W.-L."/>
            <person name="Kazmierczak K.M."/>
            <person name="Andrzejewski T.M."/>
            <person name="Davidsen T.M."/>
            <person name="Wayne K.J."/>
            <person name="Tettelin H."/>
            <person name="Glass J.I."/>
            <person name="Rusch D."/>
            <person name="Podicherti R."/>
            <person name="Tsui H.-C.T."/>
            <person name="Winkler M.E."/>
        </authorList>
    </citation>
    <scope>NUCLEOTIDE SEQUENCE</scope>
</reference>